<dbReference type="EMBL" id="VUKU01005842">
    <property type="protein sequence ID" value="KAF1450228.1"/>
    <property type="molecule type" value="Genomic_DNA"/>
</dbReference>
<feature type="region of interest" description="Disordered" evidence="1">
    <location>
        <begin position="251"/>
        <end position="274"/>
    </location>
</feature>
<evidence type="ECO:0000313" key="2">
    <source>
        <dbReference type="EMBL" id="KAF1450228.1"/>
    </source>
</evidence>
<name>A0A8J4IN13_SPHME</name>
<accession>A0A8J4IN13</accession>
<proteinExistence type="predicted"/>
<protein>
    <submittedName>
        <fullName evidence="2">Uncharacterized protein</fullName>
    </submittedName>
</protein>
<keyword evidence="3" id="KW-1185">Reference proteome</keyword>
<gene>
    <name evidence="2" type="ORF">FQV24_0016116</name>
</gene>
<dbReference type="Proteomes" id="UP000785099">
    <property type="component" value="Unassembled WGS sequence"/>
</dbReference>
<comment type="caution">
    <text evidence="2">The sequence shown here is derived from an EMBL/GenBank/DDBJ whole genome shotgun (WGS) entry which is preliminary data.</text>
</comment>
<reference evidence="2 3" key="1">
    <citation type="journal article" date="2019" name="Gigascience">
        <title>High-coverage genomes to elucidate the evolution of penguins.</title>
        <authorList>
            <person name="Pan H."/>
            <person name="Cole T.L."/>
            <person name="Bi X."/>
            <person name="Fang M."/>
            <person name="Zhou C."/>
            <person name="Yang Z."/>
            <person name="Ksepka D.T."/>
            <person name="Hart T."/>
            <person name="Bouzat J.L."/>
            <person name="Argilla L.S."/>
            <person name="Bertelsen M.F."/>
            <person name="Boersma P.D."/>
            <person name="Bost C.A."/>
            <person name="Cherel Y."/>
            <person name="Dann P."/>
            <person name="Fiddaman S.R."/>
            <person name="Howard P."/>
            <person name="Labuschagne K."/>
            <person name="Mattern T."/>
            <person name="Miller G."/>
            <person name="Parker P."/>
            <person name="Phillips R.A."/>
            <person name="Quillfeldt P."/>
            <person name="Ryan P.G."/>
            <person name="Taylor H."/>
            <person name="Thompson D.R."/>
            <person name="Young M.J."/>
            <person name="Ellegaard M.R."/>
            <person name="Gilbert M.T.P."/>
            <person name="Sinding M.S."/>
            <person name="Pacheco G."/>
            <person name="Shepherd L.D."/>
            <person name="Tennyson A.J.D."/>
            <person name="Grosser S."/>
            <person name="Kay E."/>
            <person name="Nupen L.J."/>
            <person name="Ellenberg U."/>
            <person name="Houston D.M."/>
            <person name="Reeve A.H."/>
            <person name="Johnson K."/>
            <person name="Masello J.F."/>
            <person name="Stracke T."/>
            <person name="McKinlay B."/>
            <person name="Borboroglu P.G."/>
            <person name="Zhang D.X."/>
            <person name="Zhang G."/>
        </authorList>
    </citation>
    <scope>NUCLEOTIDE SEQUENCE [LARGE SCALE GENOMIC DNA]</scope>
    <source>
        <strain evidence="2">GAPE 212</strain>
    </source>
</reference>
<feature type="non-terminal residue" evidence="2">
    <location>
        <position position="1"/>
    </location>
</feature>
<evidence type="ECO:0000256" key="1">
    <source>
        <dbReference type="SAM" id="MobiDB-lite"/>
    </source>
</evidence>
<evidence type="ECO:0000313" key="3">
    <source>
        <dbReference type="Proteomes" id="UP000785099"/>
    </source>
</evidence>
<feature type="non-terminal residue" evidence="2">
    <location>
        <position position="274"/>
    </location>
</feature>
<sequence>YLAADLAGEVFGLALRRAAAAPQLGVALGGAAALRRRRLLHHLVQVSRQPLLVGEGRRRRQLLGRQPRQLGVLQQEKLLVGREPPRRRGAQQAGGEELSVQDVGRVVRGVQVVEVVEGAGGGRHGPRLVDDLRLDEPAAGLAQGELCLAADATVGFAEPRAAPQAALPQLRVVEESLGGHLVAQRRDGDHAGQGRAQAQRFLARLRLRPRPAVPLLEGWLGLRRLGHDPLDGEGQGLGGVSGGGPAVVPGAGGRHDRLQRPRARHVAPPCGNLV</sequence>
<organism evidence="2 3">
    <name type="scientific">Spheniscus mendiculus</name>
    <name type="common">Galapagos penguin</name>
    <dbReference type="NCBI Taxonomy" id="156760"/>
    <lineage>
        <taxon>Eukaryota</taxon>
        <taxon>Metazoa</taxon>
        <taxon>Chordata</taxon>
        <taxon>Craniata</taxon>
        <taxon>Vertebrata</taxon>
        <taxon>Euteleostomi</taxon>
        <taxon>Archelosauria</taxon>
        <taxon>Archosauria</taxon>
        <taxon>Dinosauria</taxon>
        <taxon>Saurischia</taxon>
        <taxon>Theropoda</taxon>
        <taxon>Coelurosauria</taxon>
        <taxon>Aves</taxon>
        <taxon>Neognathae</taxon>
        <taxon>Neoaves</taxon>
        <taxon>Aequornithes</taxon>
        <taxon>Sphenisciformes</taxon>
        <taxon>Spheniscidae</taxon>
        <taxon>Spheniscus</taxon>
    </lineage>
</organism>
<dbReference type="AlphaFoldDB" id="A0A8J4IN13"/>